<evidence type="ECO:0000256" key="1">
    <source>
        <dbReference type="ARBA" id="ARBA00008857"/>
    </source>
</evidence>
<keyword evidence="2" id="KW-0229">DNA integration</keyword>
<reference evidence="8" key="1">
    <citation type="submission" date="2016-10" db="EMBL/GenBank/DDBJ databases">
        <authorList>
            <person name="Varghese N."/>
            <person name="Submissions S."/>
        </authorList>
    </citation>
    <scope>NUCLEOTIDE SEQUENCE [LARGE SCALE GENOMIC DNA]</scope>
    <source>
        <strain evidence="8">DSM 18579</strain>
    </source>
</reference>
<keyword evidence="3 5" id="KW-0238">DNA-binding</keyword>
<name>A0A1I0D5E4_9GAMM</name>
<dbReference type="OrthoDB" id="8781634at2"/>
<dbReference type="InterPro" id="IPR010998">
    <property type="entry name" value="Integrase_recombinase_N"/>
</dbReference>
<sequence>MLKLIKKIFNREKTVNSFIPTYIQILESKNLKLKTLNDKKLHLSRFTSALGHRLLDDIKPIDVINLTQPLVEQGKHNSARKLYWNIKEFYSEAIIHGLCESSPLTHIKPPRDSVKRNRLATKDFLTMLQASKQLNRKKWFYLALLLAVITGQRRHDISKMKFSDIWDGYLHIKQQKTGAMVALPIDLRLDVIGMSINDVVSLCKIGNNSEFLLVHKNSSQVRPHSLSDGFRTLYVDCFGEWEKEGTQPSFHEIRSLSERLYREQGINTQVLLGHKRASMTDMYNDDRGLSSKDWKRLKL</sequence>
<dbReference type="SUPFAM" id="SSF56349">
    <property type="entry name" value="DNA breaking-rejoining enzymes"/>
    <property type="match status" value="1"/>
</dbReference>
<dbReference type="Gene3D" id="1.10.443.10">
    <property type="entry name" value="Intergrase catalytic core"/>
    <property type="match status" value="1"/>
</dbReference>
<keyword evidence="8" id="KW-1185">Reference proteome</keyword>
<evidence type="ECO:0000256" key="4">
    <source>
        <dbReference type="ARBA" id="ARBA00023172"/>
    </source>
</evidence>
<evidence type="ECO:0000313" key="7">
    <source>
        <dbReference type="EMBL" id="SET27418.1"/>
    </source>
</evidence>
<dbReference type="PROSITE" id="PS51900">
    <property type="entry name" value="CB"/>
    <property type="match status" value="1"/>
</dbReference>
<evidence type="ECO:0000256" key="5">
    <source>
        <dbReference type="PROSITE-ProRule" id="PRU01248"/>
    </source>
</evidence>
<dbReference type="GO" id="GO:0015074">
    <property type="term" value="P:DNA integration"/>
    <property type="evidence" value="ECO:0007669"/>
    <property type="project" value="UniProtKB-KW"/>
</dbReference>
<evidence type="ECO:0000259" key="6">
    <source>
        <dbReference type="PROSITE" id="PS51900"/>
    </source>
</evidence>
<dbReference type="Proteomes" id="UP000242642">
    <property type="component" value="Unassembled WGS sequence"/>
</dbReference>
<dbReference type="EMBL" id="FOHV01000014">
    <property type="protein sequence ID" value="SET27418.1"/>
    <property type="molecule type" value="Genomic_DNA"/>
</dbReference>
<dbReference type="STRING" id="1123402.SAMN02583745_01856"/>
<evidence type="ECO:0000256" key="3">
    <source>
        <dbReference type="ARBA" id="ARBA00023125"/>
    </source>
</evidence>
<accession>A0A1I0D5E4</accession>
<proteinExistence type="inferred from homology"/>
<gene>
    <name evidence="7" type="ORF">SAMN02583745_01856</name>
</gene>
<organism evidence="7 8">
    <name type="scientific">Thorsellia anophelis DSM 18579</name>
    <dbReference type="NCBI Taxonomy" id="1123402"/>
    <lineage>
        <taxon>Bacteria</taxon>
        <taxon>Pseudomonadati</taxon>
        <taxon>Pseudomonadota</taxon>
        <taxon>Gammaproteobacteria</taxon>
        <taxon>Enterobacterales</taxon>
        <taxon>Thorselliaceae</taxon>
        <taxon>Thorsellia</taxon>
    </lineage>
</organism>
<dbReference type="InterPro" id="IPR013762">
    <property type="entry name" value="Integrase-like_cat_sf"/>
</dbReference>
<dbReference type="InterPro" id="IPR011010">
    <property type="entry name" value="DNA_brk_join_enz"/>
</dbReference>
<dbReference type="InterPro" id="IPR044068">
    <property type="entry name" value="CB"/>
</dbReference>
<dbReference type="InterPro" id="IPR002104">
    <property type="entry name" value="Integrase_catalytic"/>
</dbReference>
<dbReference type="PANTHER" id="PTHR30629">
    <property type="entry name" value="PROPHAGE INTEGRASE"/>
    <property type="match status" value="1"/>
</dbReference>
<protein>
    <submittedName>
        <fullName evidence="7">Phage integrase family protein</fullName>
    </submittedName>
</protein>
<dbReference type="GO" id="GO:0003677">
    <property type="term" value="F:DNA binding"/>
    <property type="evidence" value="ECO:0007669"/>
    <property type="project" value="UniProtKB-UniRule"/>
</dbReference>
<feature type="domain" description="Core-binding (CB)" evidence="6">
    <location>
        <begin position="13"/>
        <end position="94"/>
    </location>
</feature>
<comment type="similarity">
    <text evidence="1">Belongs to the 'phage' integrase family.</text>
</comment>
<keyword evidence="4" id="KW-0233">DNA recombination</keyword>
<dbReference type="PANTHER" id="PTHR30629:SF2">
    <property type="entry name" value="PROPHAGE INTEGRASE INTS-RELATED"/>
    <property type="match status" value="1"/>
</dbReference>
<dbReference type="InterPro" id="IPR050808">
    <property type="entry name" value="Phage_Integrase"/>
</dbReference>
<dbReference type="GO" id="GO:0006310">
    <property type="term" value="P:DNA recombination"/>
    <property type="evidence" value="ECO:0007669"/>
    <property type="project" value="UniProtKB-KW"/>
</dbReference>
<dbReference type="RefSeq" id="WP_093320080.1">
    <property type="nucleotide sequence ID" value="NZ_FOHV01000014.1"/>
</dbReference>
<evidence type="ECO:0000256" key="2">
    <source>
        <dbReference type="ARBA" id="ARBA00022908"/>
    </source>
</evidence>
<dbReference type="Gene3D" id="1.10.150.130">
    <property type="match status" value="1"/>
</dbReference>
<dbReference type="Pfam" id="PF00589">
    <property type="entry name" value="Phage_integrase"/>
    <property type="match status" value="1"/>
</dbReference>
<evidence type="ECO:0000313" key="8">
    <source>
        <dbReference type="Proteomes" id="UP000242642"/>
    </source>
</evidence>
<dbReference type="AlphaFoldDB" id="A0A1I0D5E4"/>